<proteinExistence type="predicted"/>
<dbReference type="EMBL" id="JAAMOB010000002">
    <property type="protein sequence ID" value="KAF4117924.1"/>
    <property type="molecule type" value="Genomic_DNA"/>
</dbReference>
<reference evidence="1 2" key="1">
    <citation type="submission" date="2020-04" db="EMBL/GenBank/DDBJ databases">
        <title>Chromosome-level genome assembly of a cyprinid fish Onychostoma macrolepis by integration of Nanopore Sequencing, Bionano and Hi-C technology.</title>
        <authorList>
            <person name="Wang D."/>
        </authorList>
    </citation>
    <scope>NUCLEOTIDE SEQUENCE [LARGE SCALE GENOMIC DNA]</scope>
    <source>
        <strain evidence="1">SWU-2019</strain>
        <tissue evidence="1">Muscle</tissue>
    </source>
</reference>
<dbReference type="AlphaFoldDB" id="A0A7J6DGK5"/>
<sequence>MFGRELRTPADLVFGSPPEPEIAGGPELDYFRWLKEHLSTVHQLAREALEDTGARQKRTYMGLPLGQGAKCGDSDDDDDDASASRRLGSNSLLCIRLVCCHGSRDEPGGTVATPARARLYLLPWSPAHIRLRFVLPQLCLNEDLHGFVLLHVPQCLCYLSDSSFSPESRR</sequence>
<protein>
    <submittedName>
        <fullName evidence="1">Uncharacterized protein</fullName>
    </submittedName>
</protein>
<gene>
    <name evidence="1" type="ORF">G5714_002477</name>
</gene>
<keyword evidence="2" id="KW-1185">Reference proteome</keyword>
<evidence type="ECO:0000313" key="1">
    <source>
        <dbReference type="EMBL" id="KAF4117924.1"/>
    </source>
</evidence>
<dbReference type="Proteomes" id="UP000579812">
    <property type="component" value="Unassembled WGS sequence"/>
</dbReference>
<evidence type="ECO:0000313" key="2">
    <source>
        <dbReference type="Proteomes" id="UP000579812"/>
    </source>
</evidence>
<comment type="caution">
    <text evidence="1">The sequence shown here is derived from an EMBL/GenBank/DDBJ whole genome shotgun (WGS) entry which is preliminary data.</text>
</comment>
<name>A0A7J6DGK5_9TELE</name>
<organism evidence="1 2">
    <name type="scientific">Onychostoma macrolepis</name>
    <dbReference type="NCBI Taxonomy" id="369639"/>
    <lineage>
        <taxon>Eukaryota</taxon>
        <taxon>Metazoa</taxon>
        <taxon>Chordata</taxon>
        <taxon>Craniata</taxon>
        <taxon>Vertebrata</taxon>
        <taxon>Euteleostomi</taxon>
        <taxon>Actinopterygii</taxon>
        <taxon>Neopterygii</taxon>
        <taxon>Teleostei</taxon>
        <taxon>Ostariophysi</taxon>
        <taxon>Cypriniformes</taxon>
        <taxon>Cyprinidae</taxon>
        <taxon>Acrossocheilinae</taxon>
        <taxon>Onychostoma</taxon>
    </lineage>
</organism>
<accession>A0A7J6DGK5</accession>